<evidence type="ECO:0000313" key="1">
    <source>
        <dbReference type="EMBL" id="MCI67688.1"/>
    </source>
</evidence>
<dbReference type="EMBL" id="LXQA010721773">
    <property type="protein sequence ID" value="MCI67688.1"/>
    <property type="molecule type" value="Genomic_DNA"/>
</dbReference>
<comment type="caution">
    <text evidence="1">The sequence shown here is derived from an EMBL/GenBank/DDBJ whole genome shotgun (WGS) entry which is preliminary data.</text>
</comment>
<organism evidence="1 2">
    <name type="scientific">Trifolium medium</name>
    <dbReference type="NCBI Taxonomy" id="97028"/>
    <lineage>
        <taxon>Eukaryota</taxon>
        <taxon>Viridiplantae</taxon>
        <taxon>Streptophyta</taxon>
        <taxon>Embryophyta</taxon>
        <taxon>Tracheophyta</taxon>
        <taxon>Spermatophyta</taxon>
        <taxon>Magnoliopsida</taxon>
        <taxon>eudicotyledons</taxon>
        <taxon>Gunneridae</taxon>
        <taxon>Pentapetalae</taxon>
        <taxon>rosids</taxon>
        <taxon>fabids</taxon>
        <taxon>Fabales</taxon>
        <taxon>Fabaceae</taxon>
        <taxon>Papilionoideae</taxon>
        <taxon>50 kb inversion clade</taxon>
        <taxon>NPAAA clade</taxon>
        <taxon>Hologalegina</taxon>
        <taxon>IRL clade</taxon>
        <taxon>Trifolieae</taxon>
        <taxon>Trifolium</taxon>
    </lineage>
</organism>
<dbReference type="Proteomes" id="UP000265520">
    <property type="component" value="Unassembled WGS sequence"/>
</dbReference>
<accession>A0A392U3L7</accession>
<protein>
    <submittedName>
        <fullName evidence="1">Uncharacterized protein</fullName>
    </submittedName>
</protein>
<name>A0A392U3L7_9FABA</name>
<reference evidence="1 2" key="1">
    <citation type="journal article" date="2018" name="Front. Plant Sci.">
        <title>Red Clover (Trifolium pratense) and Zigzag Clover (T. medium) - A Picture of Genomic Similarities and Differences.</title>
        <authorList>
            <person name="Dluhosova J."/>
            <person name="Istvanek J."/>
            <person name="Nedelnik J."/>
            <person name="Repkova J."/>
        </authorList>
    </citation>
    <scope>NUCLEOTIDE SEQUENCE [LARGE SCALE GENOMIC DNA]</scope>
    <source>
        <strain evidence="2">cv. 10/8</strain>
        <tissue evidence="1">Leaf</tissue>
    </source>
</reference>
<dbReference type="AlphaFoldDB" id="A0A392U3L7"/>
<feature type="non-terminal residue" evidence="1">
    <location>
        <position position="67"/>
    </location>
</feature>
<sequence>MVDNNADIGDLAPEVTINLVTDGNIDSSQINVPRVDNLEVDDEQVVVNSADISDDSTLVDDGQIHDK</sequence>
<evidence type="ECO:0000313" key="2">
    <source>
        <dbReference type="Proteomes" id="UP000265520"/>
    </source>
</evidence>
<proteinExistence type="predicted"/>
<keyword evidence="2" id="KW-1185">Reference proteome</keyword>